<dbReference type="RefSeq" id="WP_189031305.1">
    <property type="nucleotide sequence ID" value="NZ_BMKR01000042.1"/>
</dbReference>
<evidence type="ECO:0000256" key="1">
    <source>
        <dbReference type="SAM" id="MobiDB-lite"/>
    </source>
</evidence>
<reference evidence="3" key="2">
    <citation type="submission" date="2020-09" db="EMBL/GenBank/DDBJ databases">
        <authorList>
            <person name="Sun Q."/>
            <person name="Zhou Y."/>
        </authorList>
    </citation>
    <scope>NUCLEOTIDE SEQUENCE</scope>
    <source>
        <strain evidence="3">CGMCC 1.16134</strain>
    </source>
</reference>
<feature type="region of interest" description="Disordered" evidence="1">
    <location>
        <begin position="203"/>
        <end position="225"/>
    </location>
</feature>
<evidence type="ECO:0000313" key="3">
    <source>
        <dbReference type="EMBL" id="GGG07074.1"/>
    </source>
</evidence>
<dbReference type="CDD" id="cd19095">
    <property type="entry name" value="AKR_PA4992-like"/>
    <property type="match status" value="1"/>
</dbReference>
<reference evidence="3" key="1">
    <citation type="journal article" date="2014" name="Int. J. Syst. Evol. Microbiol.">
        <title>Complete genome sequence of Corynebacterium casei LMG S-19264T (=DSM 44701T), isolated from a smear-ripened cheese.</title>
        <authorList>
            <consortium name="US DOE Joint Genome Institute (JGI-PGF)"/>
            <person name="Walter F."/>
            <person name="Albersmeier A."/>
            <person name="Kalinowski J."/>
            <person name="Ruckert C."/>
        </authorList>
    </citation>
    <scope>NUCLEOTIDE SEQUENCE</scope>
    <source>
        <strain evidence="3">CGMCC 1.16134</strain>
    </source>
</reference>
<gene>
    <name evidence="3" type="ORF">GCM10010912_59670</name>
</gene>
<dbReference type="Pfam" id="PF00248">
    <property type="entry name" value="Aldo_ket_red"/>
    <property type="match status" value="1"/>
</dbReference>
<proteinExistence type="predicted"/>
<organism evidence="3 4">
    <name type="scientific">Paenibacillus albidus</name>
    <dbReference type="NCBI Taxonomy" id="2041023"/>
    <lineage>
        <taxon>Bacteria</taxon>
        <taxon>Bacillati</taxon>
        <taxon>Bacillota</taxon>
        <taxon>Bacilli</taxon>
        <taxon>Bacillales</taxon>
        <taxon>Paenibacillaceae</taxon>
        <taxon>Paenibacillus</taxon>
    </lineage>
</organism>
<dbReference type="Gene3D" id="3.20.20.100">
    <property type="entry name" value="NADP-dependent oxidoreductase domain"/>
    <property type="match status" value="1"/>
</dbReference>
<accession>A0A917D1S2</accession>
<dbReference type="PANTHER" id="PTHR43312">
    <property type="entry name" value="D-THREO-ALDOSE 1-DEHYDROGENASE"/>
    <property type="match status" value="1"/>
</dbReference>
<keyword evidence="4" id="KW-1185">Reference proteome</keyword>
<feature type="compositionally biased region" description="Basic and acidic residues" evidence="1">
    <location>
        <begin position="203"/>
        <end position="223"/>
    </location>
</feature>
<dbReference type="AlphaFoldDB" id="A0A917D1S2"/>
<feature type="domain" description="NADP-dependent oxidoreductase" evidence="2">
    <location>
        <begin position="16"/>
        <end position="302"/>
    </location>
</feature>
<dbReference type="InterPro" id="IPR053135">
    <property type="entry name" value="AKR2_Oxidoreductase"/>
</dbReference>
<comment type="caution">
    <text evidence="3">The sequence shown here is derived from an EMBL/GenBank/DDBJ whole genome shotgun (WGS) entry which is preliminary data.</text>
</comment>
<evidence type="ECO:0000259" key="2">
    <source>
        <dbReference type="Pfam" id="PF00248"/>
    </source>
</evidence>
<dbReference type="InterPro" id="IPR036812">
    <property type="entry name" value="NAD(P)_OxRdtase_dom_sf"/>
</dbReference>
<protein>
    <submittedName>
        <fullName evidence="3">Oxidoreductase</fullName>
    </submittedName>
</protein>
<evidence type="ECO:0000313" key="4">
    <source>
        <dbReference type="Proteomes" id="UP000637643"/>
    </source>
</evidence>
<name>A0A917D1S2_9BACL</name>
<dbReference type="EMBL" id="BMKR01000042">
    <property type="protein sequence ID" value="GGG07074.1"/>
    <property type="molecule type" value="Genomic_DNA"/>
</dbReference>
<dbReference type="SUPFAM" id="SSF51430">
    <property type="entry name" value="NAD(P)-linked oxidoreductase"/>
    <property type="match status" value="1"/>
</dbReference>
<dbReference type="PANTHER" id="PTHR43312:SF1">
    <property type="entry name" value="NADP-DEPENDENT OXIDOREDUCTASE DOMAIN-CONTAINING PROTEIN"/>
    <property type="match status" value="1"/>
</dbReference>
<dbReference type="Proteomes" id="UP000637643">
    <property type="component" value="Unassembled WGS sequence"/>
</dbReference>
<dbReference type="InterPro" id="IPR023210">
    <property type="entry name" value="NADP_OxRdtase_dom"/>
</dbReference>
<sequence length="314" mass="35197">MEKRILGCTGLEVSVLGFGGVELGMENVDVKKASILLNHALDSGINVIDSAECYKNSESLIGLTLAHRRQEFYIFTKCGHSTHPSFKDWDKNLITYSIDRSLKQLRTDYIDVIQLHGCPGDLLHEEYIIDELLAAQRAGKVRYIGYSGDGDDALQAIQSGVFDVLQTSINIADQSSIDLLLPEAINKKMGVIAKRPIGKAAWRVDSKARKNEQQPKHASEPSFRRKASHQIYAERLDVLKYDFLQNRDCDEDIGTALRFTAAVPGVHTAIVGTTNPRRFYQNNSLLETPISQHDYLAIRETWKANADMSWVSMN</sequence>